<feature type="region of interest" description="Disordered" evidence="1">
    <location>
        <begin position="215"/>
        <end position="282"/>
    </location>
</feature>
<reference evidence="2 3" key="2">
    <citation type="submission" date="2017-10" db="EMBL/GenBank/DDBJ databases">
        <title>Genome analyses suggest a sexual origin of heterokaryosis in a supposedly ancient asexual fungus.</title>
        <authorList>
            <person name="Corradi N."/>
            <person name="Sedzielewska K."/>
            <person name="Noel J."/>
            <person name="Charron P."/>
            <person name="Farinelli L."/>
            <person name="Marton T."/>
            <person name="Kruger M."/>
            <person name="Pelin A."/>
            <person name="Brachmann A."/>
            <person name="Corradi N."/>
        </authorList>
    </citation>
    <scope>NUCLEOTIDE SEQUENCE [LARGE SCALE GENOMIC DNA]</scope>
    <source>
        <strain evidence="2 3">A1</strain>
    </source>
</reference>
<accession>A0A2N0QZE9</accession>
<dbReference type="VEuPathDB" id="FungiDB:RhiirA1_474005"/>
<dbReference type="AlphaFoldDB" id="A0A2N0QZE9"/>
<organism evidence="2 3">
    <name type="scientific">Rhizophagus irregularis</name>
    <dbReference type="NCBI Taxonomy" id="588596"/>
    <lineage>
        <taxon>Eukaryota</taxon>
        <taxon>Fungi</taxon>
        <taxon>Fungi incertae sedis</taxon>
        <taxon>Mucoromycota</taxon>
        <taxon>Glomeromycotina</taxon>
        <taxon>Glomeromycetes</taxon>
        <taxon>Glomerales</taxon>
        <taxon>Glomeraceae</taxon>
        <taxon>Rhizophagus</taxon>
    </lineage>
</organism>
<sequence length="352" mass="39508">MTESIKILTANYLDWHAKLTGLPSILTDKIRSKLYKDIKKETGKKSWQLSEVHVSEASLLINLKPENKATYLSSSKQCEEKELITFDARPDPELIIKSPWSSTCPICDGKHGNYGLYGLWYHKNGNQFSYDPELAKLYSQDELEYCLTCNTSSNKQVHNCNYSISDHNLVDGESSCPYDSCNKDIETFLSPDLFNGTSSMTALMNVDINDEALTEESGLPNNSRDIAPEEQSVAYVSSKSTGDHTSSTTQKKRSRKDSNESFASTSSKKIKKTVDRDIKELSTADPGNEEILLTKPTPRPNSDSNIFLNLYNKIIDVAKDEALRKRTERARKVYGLFSSIDVNADKGRAIIK</sequence>
<feature type="compositionally biased region" description="Basic and acidic residues" evidence="1">
    <location>
        <begin position="272"/>
        <end position="282"/>
    </location>
</feature>
<gene>
    <name evidence="2" type="ORF">RhiirA1_474005</name>
</gene>
<dbReference type="VEuPathDB" id="FungiDB:FUN_017997"/>
<proteinExistence type="predicted"/>
<comment type="caution">
    <text evidence="2">The sequence shown here is derived from an EMBL/GenBank/DDBJ whole genome shotgun (WGS) entry which is preliminary data.</text>
</comment>
<feature type="compositionally biased region" description="Polar residues" evidence="1">
    <location>
        <begin position="234"/>
        <end position="249"/>
    </location>
</feature>
<dbReference type="VEuPathDB" id="FungiDB:FUN_017789"/>
<dbReference type="Proteomes" id="UP000232688">
    <property type="component" value="Unassembled WGS sequence"/>
</dbReference>
<evidence type="ECO:0000256" key="1">
    <source>
        <dbReference type="SAM" id="MobiDB-lite"/>
    </source>
</evidence>
<dbReference type="EMBL" id="LLXH01002148">
    <property type="protein sequence ID" value="PKC56433.1"/>
    <property type="molecule type" value="Genomic_DNA"/>
</dbReference>
<evidence type="ECO:0000313" key="3">
    <source>
        <dbReference type="Proteomes" id="UP000232688"/>
    </source>
</evidence>
<name>A0A2N0QZE9_9GLOM</name>
<dbReference type="VEuPathDB" id="FungiDB:RhiirFUN_004556"/>
<reference evidence="2 3" key="1">
    <citation type="submission" date="2017-10" db="EMBL/GenBank/DDBJ databases">
        <title>Extensive intraspecific genome diversity in a model arbuscular mycorrhizal fungus.</title>
        <authorList>
            <person name="Chen E.C.H."/>
            <person name="Morin E."/>
            <person name="Baudet D."/>
            <person name="Noel J."/>
            <person name="Ndikumana S."/>
            <person name="Charron P."/>
            <person name="St-Onge C."/>
            <person name="Giorgi J."/>
            <person name="Grigoriev I.V."/>
            <person name="Roux C."/>
            <person name="Martin F.M."/>
            <person name="Corradi N."/>
        </authorList>
    </citation>
    <scope>NUCLEOTIDE SEQUENCE [LARGE SCALE GENOMIC DNA]</scope>
    <source>
        <strain evidence="2 3">A1</strain>
    </source>
</reference>
<evidence type="ECO:0000313" key="2">
    <source>
        <dbReference type="EMBL" id="PKC56433.1"/>
    </source>
</evidence>
<protein>
    <submittedName>
        <fullName evidence="2">Uncharacterized protein</fullName>
    </submittedName>
</protein>